<proteinExistence type="inferred from homology"/>
<dbReference type="HAMAP" id="MF_00658">
    <property type="entry name" value="23SrRNA_methyltr_H"/>
    <property type="match status" value="1"/>
</dbReference>
<evidence type="ECO:0000256" key="3">
    <source>
        <dbReference type="ARBA" id="ARBA00022691"/>
    </source>
</evidence>
<dbReference type="Proteomes" id="UP000628448">
    <property type="component" value="Unassembled WGS sequence"/>
</dbReference>
<keyword evidence="3 5" id="KW-0949">S-adenosyl-L-methionine</keyword>
<comment type="caution">
    <text evidence="6">The sequence shown here is derived from an EMBL/GenBank/DDBJ whole genome shotgun (WGS) entry which is preliminary data.</text>
</comment>
<dbReference type="EC" id="2.1.1.177" evidence="5"/>
<keyword evidence="5" id="KW-0698">rRNA processing</keyword>
<comment type="function">
    <text evidence="5">Specifically methylates the pseudouridine at position 1915 (m3Psi1915) in 23S rRNA.</text>
</comment>
<gene>
    <name evidence="5" type="primary">rlmH</name>
    <name evidence="6" type="ORF">I5907_01115</name>
</gene>
<feature type="binding site" evidence="5">
    <location>
        <position position="105"/>
    </location>
    <ligand>
        <name>S-adenosyl-L-methionine</name>
        <dbReference type="ChEBI" id="CHEBI:59789"/>
    </ligand>
</feature>
<dbReference type="GO" id="GO:0005737">
    <property type="term" value="C:cytoplasm"/>
    <property type="evidence" value="ECO:0007669"/>
    <property type="project" value="UniProtKB-SubCell"/>
</dbReference>
<sequence>MKILLCSTGKAHEPYIKHGVEDFTHRIGKYFAAGWQVIAPPKNAAALSDNELKKQEAKAILQVLSKDDYLILLDERGTQLSSPDLANLLQQRANERSKRLVFLIGGAFGVDATVNDRANFTWSLSKLVFPHMLVRLILAEQVYRACTILKNEKYHHS</sequence>
<dbReference type="CDD" id="cd18081">
    <property type="entry name" value="RlmH-like"/>
    <property type="match status" value="1"/>
</dbReference>
<comment type="catalytic activity">
    <reaction evidence="5">
        <text>pseudouridine(1915) in 23S rRNA + S-adenosyl-L-methionine = N(3)-methylpseudouridine(1915) in 23S rRNA + S-adenosyl-L-homocysteine + H(+)</text>
        <dbReference type="Rhea" id="RHEA:42752"/>
        <dbReference type="Rhea" id="RHEA-COMP:10221"/>
        <dbReference type="Rhea" id="RHEA-COMP:10222"/>
        <dbReference type="ChEBI" id="CHEBI:15378"/>
        <dbReference type="ChEBI" id="CHEBI:57856"/>
        <dbReference type="ChEBI" id="CHEBI:59789"/>
        <dbReference type="ChEBI" id="CHEBI:65314"/>
        <dbReference type="ChEBI" id="CHEBI:74486"/>
        <dbReference type="EC" id="2.1.1.177"/>
    </reaction>
</comment>
<dbReference type="Pfam" id="PF02590">
    <property type="entry name" value="SPOUT_MTase"/>
    <property type="match status" value="1"/>
</dbReference>
<comment type="subunit">
    <text evidence="5">Homodimer.</text>
</comment>
<keyword evidence="1 5" id="KW-0489">Methyltransferase</keyword>
<feature type="binding site" evidence="5">
    <location>
        <begin position="124"/>
        <end position="129"/>
    </location>
    <ligand>
        <name>S-adenosyl-L-methionine</name>
        <dbReference type="ChEBI" id="CHEBI:59789"/>
    </ligand>
</feature>
<evidence type="ECO:0000256" key="5">
    <source>
        <dbReference type="HAMAP-Rule" id="MF_00658"/>
    </source>
</evidence>
<dbReference type="PANTHER" id="PTHR33603:SF1">
    <property type="entry name" value="RIBOSOMAL RNA LARGE SUBUNIT METHYLTRANSFERASE H"/>
    <property type="match status" value="1"/>
</dbReference>
<dbReference type="InterPro" id="IPR003742">
    <property type="entry name" value="RlmH-like"/>
</dbReference>
<keyword evidence="2 5" id="KW-0808">Transferase</keyword>
<protein>
    <recommendedName>
        <fullName evidence="5">Ribosomal RNA large subunit methyltransferase H</fullName>
        <ecNumber evidence="5">2.1.1.177</ecNumber>
    </recommendedName>
    <alternativeName>
        <fullName evidence="5">23S rRNA (pseudouridine1915-N3)-methyltransferase</fullName>
    </alternativeName>
    <alternativeName>
        <fullName evidence="5">23S rRNA m3Psi1915 methyltransferase</fullName>
    </alternativeName>
    <alternativeName>
        <fullName evidence="5">rRNA (pseudouridine-N3-)-methyltransferase RlmH</fullName>
    </alternativeName>
</protein>
<dbReference type="InterPro" id="IPR029026">
    <property type="entry name" value="tRNA_m1G_MTases_N"/>
</dbReference>
<organism evidence="6 7">
    <name type="scientific">Panacibacter microcysteis</name>
    <dbReference type="NCBI Taxonomy" id="2793269"/>
    <lineage>
        <taxon>Bacteria</taxon>
        <taxon>Pseudomonadati</taxon>
        <taxon>Bacteroidota</taxon>
        <taxon>Chitinophagia</taxon>
        <taxon>Chitinophagales</taxon>
        <taxon>Chitinophagaceae</taxon>
        <taxon>Panacibacter</taxon>
    </lineage>
</organism>
<reference evidence="6" key="1">
    <citation type="submission" date="2020-11" db="EMBL/GenBank/DDBJ databases">
        <title>Bacterial whole genome sequence for Panacibacter sp. DH6.</title>
        <authorList>
            <person name="Le V."/>
            <person name="Ko S."/>
            <person name="Ahn C.-Y."/>
            <person name="Oh H.-M."/>
        </authorList>
    </citation>
    <scope>NUCLEOTIDE SEQUENCE</scope>
    <source>
        <strain evidence="6">DH6</strain>
    </source>
</reference>
<dbReference type="EMBL" id="JADWYR010000001">
    <property type="protein sequence ID" value="MBG9374818.1"/>
    <property type="molecule type" value="Genomic_DNA"/>
</dbReference>
<dbReference type="InterPro" id="IPR029028">
    <property type="entry name" value="Alpha/beta_knot_MTases"/>
</dbReference>
<evidence type="ECO:0000256" key="2">
    <source>
        <dbReference type="ARBA" id="ARBA00022679"/>
    </source>
</evidence>
<evidence type="ECO:0000313" key="6">
    <source>
        <dbReference type="EMBL" id="MBG9374818.1"/>
    </source>
</evidence>
<dbReference type="Gene3D" id="3.40.1280.10">
    <property type="match status" value="1"/>
</dbReference>
<keyword evidence="5" id="KW-0963">Cytoplasm</keyword>
<name>A0A931GV78_9BACT</name>
<evidence type="ECO:0000313" key="7">
    <source>
        <dbReference type="Proteomes" id="UP000628448"/>
    </source>
</evidence>
<keyword evidence="7" id="KW-1185">Reference proteome</keyword>
<dbReference type="PANTHER" id="PTHR33603">
    <property type="entry name" value="METHYLTRANSFERASE"/>
    <property type="match status" value="1"/>
</dbReference>
<evidence type="ECO:0000256" key="4">
    <source>
        <dbReference type="ARBA" id="ARBA00038303"/>
    </source>
</evidence>
<dbReference type="PIRSF" id="PIRSF004505">
    <property type="entry name" value="MT_bac"/>
    <property type="match status" value="1"/>
</dbReference>
<feature type="binding site" evidence="5">
    <location>
        <position position="73"/>
    </location>
    <ligand>
        <name>S-adenosyl-L-methionine</name>
        <dbReference type="ChEBI" id="CHEBI:59789"/>
    </ligand>
</feature>
<dbReference type="AlphaFoldDB" id="A0A931GV78"/>
<comment type="similarity">
    <text evidence="4 5">Belongs to the RNA methyltransferase RlmH family.</text>
</comment>
<dbReference type="GO" id="GO:0070038">
    <property type="term" value="F:rRNA (pseudouridine-N3-)-methyltransferase activity"/>
    <property type="evidence" value="ECO:0007669"/>
    <property type="project" value="UniProtKB-UniRule"/>
</dbReference>
<comment type="subcellular location">
    <subcellularLocation>
        <location evidence="5">Cytoplasm</location>
    </subcellularLocation>
</comment>
<evidence type="ECO:0000256" key="1">
    <source>
        <dbReference type="ARBA" id="ARBA00022603"/>
    </source>
</evidence>
<dbReference type="SUPFAM" id="SSF75217">
    <property type="entry name" value="alpha/beta knot"/>
    <property type="match status" value="1"/>
</dbReference>
<dbReference type="RefSeq" id="WP_196988908.1">
    <property type="nucleotide sequence ID" value="NZ_JADWYR010000001.1"/>
</dbReference>
<accession>A0A931GV78</accession>